<dbReference type="Proteomes" id="UP001054945">
    <property type="component" value="Unassembled WGS sequence"/>
</dbReference>
<keyword evidence="8" id="KW-1185">Reference proteome</keyword>
<proteinExistence type="predicted"/>
<dbReference type="InterPro" id="IPR050307">
    <property type="entry name" value="Sterol_Desaturase_Related"/>
</dbReference>
<feature type="transmembrane region" description="Helical" evidence="5">
    <location>
        <begin position="177"/>
        <end position="195"/>
    </location>
</feature>
<dbReference type="PANTHER" id="PTHR11863">
    <property type="entry name" value="STEROL DESATURASE"/>
    <property type="match status" value="1"/>
</dbReference>
<evidence type="ECO:0000256" key="3">
    <source>
        <dbReference type="ARBA" id="ARBA00022989"/>
    </source>
</evidence>
<dbReference type="GO" id="GO:0016491">
    <property type="term" value="F:oxidoreductase activity"/>
    <property type="evidence" value="ECO:0007669"/>
    <property type="project" value="InterPro"/>
</dbReference>
<reference evidence="7 8" key="1">
    <citation type="submission" date="2021-06" db="EMBL/GenBank/DDBJ databases">
        <title>Caerostris extrusa draft genome.</title>
        <authorList>
            <person name="Kono N."/>
            <person name="Arakawa K."/>
        </authorList>
    </citation>
    <scope>NUCLEOTIDE SEQUENCE [LARGE SCALE GENOMIC DNA]</scope>
</reference>
<dbReference type="InterPro" id="IPR006694">
    <property type="entry name" value="Fatty_acid_hydroxylase"/>
</dbReference>
<feature type="transmembrane region" description="Helical" evidence="5">
    <location>
        <begin position="83"/>
        <end position="103"/>
    </location>
</feature>
<feature type="transmembrane region" description="Helical" evidence="5">
    <location>
        <begin position="115"/>
        <end position="135"/>
    </location>
</feature>
<evidence type="ECO:0000256" key="1">
    <source>
        <dbReference type="ARBA" id="ARBA00004370"/>
    </source>
</evidence>
<comment type="subcellular location">
    <subcellularLocation>
        <location evidence="1">Membrane</location>
    </subcellularLocation>
</comment>
<organism evidence="7 8">
    <name type="scientific">Caerostris extrusa</name>
    <name type="common">Bark spider</name>
    <name type="synonym">Caerostris bankana</name>
    <dbReference type="NCBI Taxonomy" id="172846"/>
    <lineage>
        <taxon>Eukaryota</taxon>
        <taxon>Metazoa</taxon>
        <taxon>Ecdysozoa</taxon>
        <taxon>Arthropoda</taxon>
        <taxon>Chelicerata</taxon>
        <taxon>Arachnida</taxon>
        <taxon>Araneae</taxon>
        <taxon>Araneomorphae</taxon>
        <taxon>Entelegynae</taxon>
        <taxon>Araneoidea</taxon>
        <taxon>Araneidae</taxon>
        <taxon>Caerostris</taxon>
    </lineage>
</organism>
<dbReference type="EMBL" id="BPLR01006134">
    <property type="protein sequence ID" value="GIY07633.1"/>
    <property type="molecule type" value="Genomic_DNA"/>
</dbReference>
<keyword evidence="4 5" id="KW-0472">Membrane</keyword>
<gene>
    <name evidence="7" type="primary">FAXDC2_1</name>
    <name evidence="7" type="ORF">CEXT_608181</name>
</gene>
<evidence type="ECO:0000259" key="6">
    <source>
        <dbReference type="Pfam" id="PF04116"/>
    </source>
</evidence>
<comment type="caution">
    <text evidence="7">The sequence shown here is derived from an EMBL/GenBank/DDBJ whole genome shotgun (WGS) entry which is preliminary data.</text>
</comment>
<dbReference type="GO" id="GO:0016020">
    <property type="term" value="C:membrane"/>
    <property type="evidence" value="ECO:0007669"/>
    <property type="project" value="UniProtKB-SubCell"/>
</dbReference>
<name>A0AAV4QD37_CAEEX</name>
<protein>
    <submittedName>
        <fullName evidence="7">Fatty acid hydroxylase domain-containing protein 2</fullName>
    </submittedName>
</protein>
<evidence type="ECO:0000313" key="7">
    <source>
        <dbReference type="EMBL" id="GIY07633.1"/>
    </source>
</evidence>
<dbReference type="AlphaFoldDB" id="A0AAV4QD37"/>
<evidence type="ECO:0000313" key="8">
    <source>
        <dbReference type="Proteomes" id="UP001054945"/>
    </source>
</evidence>
<feature type="domain" description="Fatty acid hydroxylase" evidence="6">
    <location>
        <begin position="124"/>
        <end position="241"/>
    </location>
</feature>
<evidence type="ECO:0000256" key="4">
    <source>
        <dbReference type="ARBA" id="ARBA00023136"/>
    </source>
</evidence>
<dbReference type="GO" id="GO:0008610">
    <property type="term" value="P:lipid biosynthetic process"/>
    <property type="evidence" value="ECO:0007669"/>
    <property type="project" value="InterPro"/>
</dbReference>
<dbReference type="GO" id="GO:0005506">
    <property type="term" value="F:iron ion binding"/>
    <property type="evidence" value="ECO:0007669"/>
    <property type="project" value="InterPro"/>
</dbReference>
<evidence type="ECO:0000256" key="5">
    <source>
        <dbReference type="SAM" id="Phobius"/>
    </source>
</evidence>
<sequence length="440" mass="49680">MDTSSQGGLLQNIWDAVYEFFGSDPFAVCIWGTLLVTPLYFWTVGLCYTALDVTGRPAFLMKYKMPGDYSTSYKDFWKVAQKVLFNQIIQIPIFYALYPLILWRGNDLGKTLPSARTFISDLGLCVFLAEAVFYYSHRLLHQSFLYKHIHKDHHEWTAPIAISAAYCHPLEHLTSNFLLVFIPFILVGCHLVVFWCELCLVMTMTLTVHSSYSFPIFFAFPERHDLHHSKVNYNYGFFCSWIFSMNFNLPLRGIHAPTIHAAALPVPAIPATTIPAPPSCRTNPARAIPARAISARHHAPPYLPCHHAPPYLPCHHARHTCPAIPAPFHTRAIHARAILPEPILSRHSCTAIHAPTFLPCHSGPTILTPPFMPQQSCTRHSFPAISVRAIPTHAIAVLPFMPRHHARAILPAIQILCVLKITLSDDIDNSRIGIKHYNYD</sequence>
<dbReference type="Pfam" id="PF04116">
    <property type="entry name" value="FA_hydroxylase"/>
    <property type="match status" value="1"/>
</dbReference>
<accession>A0AAV4QD37</accession>
<keyword evidence="3 5" id="KW-1133">Transmembrane helix</keyword>
<keyword evidence="2 5" id="KW-0812">Transmembrane</keyword>
<feature type="transmembrane region" description="Helical" evidence="5">
    <location>
        <begin position="25"/>
        <end position="51"/>
    </location>
</feature>
<evidence type="ECO:0000256" key="2">
    <source>
        <dbReference type="ARBA" id="ARBA00022692"/>
    </source>
</evidence>